<dbReference type="EMBL" id="JYIK01001083">
    <property type="protein sequence ID" value="KWX06902.1"/>
    <property type="molecule type" value="Genomic_DNA"/>
</dbReference>
<organism evidence="3 7">
    <name type="scientific">Carbonactinospora thermoautotrophica</name>
    <dbReference type="NCBI Taxonomy" id="1469144"/>
    <lineage>
        <taxon>Bacteria</taxon>
        <taxon>Bacillati</taxon>
        <taxon>Actinomycetota</taxon>
        <taxon>Actinomycetes</taxon>
        <taxon>Kitasatosporales</taxon>
        <taxon>Carbonactinosporaceae</taxon>
        <taxon>Carbonactinospora</taxon>
    </lineage>
</organism>
<dbReference type="Proteomes" id="UP000070188">
    <property type="component" value="Unassembled WGS sequence"/>
</dbReference>
<keyword evidence="5" id="KW-1185">Reference proteome</keyword>
<accession>A0A132N2L3</accession>
<evidence type="ECO:0000313" key="4">
    <source>
        <dbReference type="EMBL" id="KWX06902.1"/>
    </source>
</evidence>
<dbReference type="EMBL" id="LAXD01000001">
    <property type="protein sequence ID" value="KWW99365.1"/>
    <property type="molecule type" value="Genomic_DNA"/>
</dbReference>
<protein>
    <submittedName>
        <fullName evidence="3">Membrane protein</fullName>
    </submittedName>
</protein>
<evidence type="ECO:0000313" key="2">
    <source>
        <dbReference type="EMBL" id="KWW99365.1"/>
    </source>
</evidence>
<dbReference type="Proteomes" id="UP000070598">
    <property type="component" value="Unassembled WGS sequence"/>
</dbReference>
<comment type="caution">
    <text evidence="3">The sequence shown here is derived from an EMBL/GenBank/DDBJ whole genome shotgun (WGS) entry which is preliminary data.</text>
</comment>
<reference evidence="6" key="1">
    <citation type="submission" date="2015-02" db="EMBL/GenBank/DDBJ databases">
        <title>Physiological reanalysis, assessment of diazotrophy, and genome sequences of multiple isolates of Streptomyces thermoautotrophicus.</title>
        <authorList>
            <person name="MacKellar D.C."/>
            <person name="Lieber L."/>
            <person name="Norman J."/>
            <person name="Bolger A."/>
            <person name="Tobin C."/>
            <person name="Murray J.W."/>
            <person name="Friesen M."/>
            <person name="Prell J."/>
        </authorList>
    </citation>
    <scope>NUCLEOTIDE SEQUENCE [LARGE SCALE GENOMIC DNA]</scope>
    <source>
        <strain evidence="6">UBT1</strain>
    </source>
</reference>
<keyword evidence="1" id="KW-1133">Transmembrane helix</keyword>
<dbReference type="PATRIC" id="fig|1469144.10.peg.1117"/>
<sequence length="64" mass="6890">MVLSISGVVLLGVIVFFFLKKDGLKMTHAIVCALFGFYLSTTTLAPSIRATGTSFANLISGFRF</sequence>
<dbReference type="STRING" id="1469144.LI90_1000"/>
<feature type="transmembrane region" description="Helical" evidence="1">
    <location>
        <begin position="27"/>
        <end position="45"/>
    </location>
</feature>
<reference evidence="3 7" key="2">
    <citation type="submission" date="2015-02" db="EMBL/GenBank/DDBJ databases">
        <title>Physiological reanalysis, assessment of diazotrophy, and genome sequences of multiple isolates of Streptomyces thermoautotrophicus.</title>
        <authorList>
            <person name="MacKellar D.C."/>
            <person name="Lieber L."/>
            <person name="Norman J."/>
            <person name="Bolger A."/>
            <person name="Tobin C."/>
            <person name="Murray J.W."/>
            <person name="Prell J."/>
        </authorList>
    </citation>
    <scope>NUCLEOTIDE SEQUENCE [LARGE SCALE GENOMIC DNA]</scope>
    <source>
        <strain evidence="3 7">UBT1</strain>
    </source>
</reference>
<dbReference type="EMBL" id="JYIJ01000016">
    <property type="protein sequence ID" value="KWX04180.1"/>
    <property type="molecule type" value="Genomic_DNA"/>
</dbReference>
<keyword evidence="1" id="KW-0812">Transmembrane</keyword>
<reference evidence="2" key="3">
    <citation type="submission" date="2015-04" db="EMBL/GenBank/DDBJ databases">
        <title>Physiological reanalysis, assessment of diazotrophy, and genome sequences of multiple isolates of Streptomyces thermoautotrophicus.</title>
        <authorList>
            <person name="MacKellar D.C."/>
            <person name="Lieber L."/>
            <person name="Norman J."/>
            <person name="Bolger A."/>
            <person name="Tobin C."/>
            <person name="Murray J.W."/>
            <person name="Woodward J."/>
            <person name="Friesen M."/>
            <person name="Prell J."/>
        </authorList>
    </citation>
    <scope>NUCLEOTIDE SEQUENCE [LARGE SCALE GENOMIC DNA]</scope>
    <source>
        <strain evidence="2">H1</strain>
    </source>
</reference>
<name>A0A132N2L3_9ACTN</name>
<evidence type="ECO:0000313" key="5">
    <source>
        <dbReference type="Proteomes" id="UP000070188"/>
    </source>
</evidence>
<proteinExistence type="predicted"/>
<dbReference type="OrthoDB" id="4332682at2"/>
<dbReference type="RefSeq" id="WP_066884691.1">
    <property type="nucleotide sequence ID" value="NZ_CP171739.1"/>
</dbReference>
<evidence type="ECO:0000313" key="6">
    <source>
        <dbReference type="Proteomes" id="UP000070598"/>
    </source>
</evidence>
<gene>
    <name evidence="2" type="ORF">LI90_1000</name>
    <name evidence="3" type="ORF">TH66_09830</name>
    <name evidence="4" type="ORF">TR74_20525</name>
</gene>
<reference evidence="5" key="4">
    <citation type="submission" date="2015-04" db="EMBL/GenBank/DDBJ databases">
        <title>Physiological reanalysis, assessment of diazotrophy, and genome sequences of multiple isolates of Streptomyces thermoautotrophicus.</title>
        <authorList>
            <person name="MacKellar D.C."/>
            <person name="Lieber L."/>
            <person name="Norman J."/>
            <person name="Bolger A."/>
            <person name="Tobin C."/>
            <person name="Murray J.W."/>
            <person name="Chang R."/>
            <person name="Ford T."/>
            <person name="Nguyen P.Q."/>
            <person name="Woodward J."/>
            <person name="Permingeat H."/>
            <person name="Joshi N.S."/>
            <person name="Silver P.A."/>
            <person name="Usadel B."/>
            <person name="Rutherford A.W."/>
            <person name="Friesen M."/>
            <person name="Prell J."/>
        </authorList>
    </citation>
    <scope>NUCLEOTIDE SEQUENCE [LARGE SCALE GENOMIC DNA]</scope>
    <source>
        <strain evidence="5">H1</strain>
    </source>
</reference>
<evidence type="ECO:0000313" key="3">
    <source>
        <dbReference type="EMBL" id="KWX04180.1"/>
    </source>
</evidence>
<keyword evidence="1" id="KW-0472">Membrane</keyword>
<evidence type="ECO:0000313" key="7">
    <source>
        <dbReference type="Proteomes" id="UP000070659"/>
    </source>
</evidence>
<evidence type="ECO:0000256" key="1">
    <source>
        <dbReference type="SAM" id="Phobius"/>
    </source>
</evidence>
<dbReference type="Proteomes" id="UP000070659">
    <property type="component" value="Unassembled WGS sequence"/>
</dbReference>
<dbReference type="AlphaFoldDB" id="A0A132N2L3"/>